<feature type="domain" description="Transposase IS200-like" evidence="1">
    <location>
        <begin position="4"/>
        <end position="118"/>
    </location>
</feature>
<dbReference type="NCBIfam" id="NF033573">
    <property type="entry name" value="transpos_IS200"/>
    <property type="match status" value="1"/>
</dbReference>
<accession>A0A1T5DTP5</accession>
<proteinExistence type="predicted"/>
<protein>
    <submittedName>
        <fullName evidence="2">REP element-mobilizing transposase RayT</fullName>
    </submittedName>
</protein>
<dbReference type="InterPro" id="IPR036515">
    <property type="entry name" value="Transposase_17_sf"/>
</dbReference>
<dbReference type="Pfam" id="PF01797">
    <property type="entry name" value="Y1_Tnp"/>
    <property type="match status" value="1"/>
</dbReference>
<dbReference type="GO" id="GO:0004803">
    <property type="term" value="F:transposase activity"/>
    <property type="evidence" value="ECO:0007669"/>
    <property type="project" value="InterPro"/>
</dbReference>
<dbReference type="AlphaFoldDB" id="A0A1T5DTP5"/>
<dbReference type="Gene3D" id="3.30.70.1290">
    <property type="entry name" value="Transposase IS200-like"/>
    <property type="match status" value="1"/>
</dbReference>
<evidence type="ECO:0000313" key="2">
    <source>
        <dbReference type="EMBL" id="SKB75157.1"/>
    </source>
</evidence>
<dbReference type="STRING" id="619805.SAMN05660477_01012"/>
<dbReference type="Proteomes" id="UP000191112">
    <property type="component" value="Unassembled WGS sequence"/>
</dbReference>
<dbReference type="RefSeq" id="WP_079666280.1">
    <property type="nucleotide sequence ID" value="NZ_FUYZ01000002.1"/>
</dbReference>
<keyword evidence="3" id="KW-1185">Reference proteome</keyword>
<dbReference type="OrthoDB" id="9797997at2"/>
<dbReference type="GO" id="GO:0006313">
    <property type="term" value="P:DNA transposition"/>
    <property type="evidence" value="ECO:0007669"/>
    <property type="project" value="InterPro"/>
</dbReference>
<name>A0A1T5DTP5_9FLAO</name>
<evidence type="ECO:0000259" key="1">
    <source>
        <dbReference type="SMART" id="SM01321"/>
    </source>
</evidence>
<dbReference type="PANTHER" id="PTHR33360">
    <property type="entry name" value="TRANSPOSASE FOR INSERTION SEQUENCE ELEMENT IS200"/>
    <property type="match status" value="1"/>
</dbReference>
<dbReference type="PANTHER" id="PTHR33360:SF2">
    <property type="entry name" value="TRANSPOSASE FOR INSERTION SEQUENCE ELEMENT IS200"/>
    <property type="match status" value="1"/>
</dbReference>
<sequence>MSTFRQIYYQIVFSTKHRKPALDIEHEEELYKYIWGILKNNNCKLYRINGMPDHIHIFTDLHPSIALSDLVRDIKVASNLWMKQSGLFPEFEEWQSGYGAFTYSENEKDAVINYIKNQKTHHQKENFETEYKNLLKDNGIEFDDKFLW</sequence>
<gene>
    <name evidence="2" type="ORF">SAMN05660477_01012</name>
</gene>
<reference evidence="2 3" key="1">
    <citation type="submission" date="2017-02" db="EMBL/GenBank/DDBJ databases">
        <authorList>
            <person name="Peterson S.W."/>
        </authorList>
    </citation>
    <scope>NUCLEOTIDE SEQUENCE [LARGE SCALE GENOMIC DNA]</scope>
    <source>
        <strain evidence="2 3">DSM 22323</strain>
    </source>
</reference>
<organism evidence="2 3">
    <name type="scientific">Soonwooa buanensis</name>
    <dbReference type="NCBI Taxonomy" id="619805"/>
    <lineage>
        <taxon>Bacteria</taxon>
        <taxon>Pseudomonadati</taxon>
        <taxon>Bacteroidota</taxon>
        <taxon>Flavobacteriia</taxon>
        <taxon>Flavobacteriales</taxon>
        <taxon>Weeksellaceae</taxon>
        <taxon>Chryseobacterium group</taxon>
        <taxon>Soonwooa</taxon>
    </lineage>
</organism>
<dbReference type="InterPro" id="IPR002686">
    <property type="entry name" value="Transposase_17"/>
</dbReference>
<dbReference type="GO" id="GO:0003677">
    <property type="term" value="F:DNA binding"/>
    <property type="evidence" value="ECO:0007669"/>
    <property type="project" value="InterPro"/>
</dbReference>
<dbReference type="SMART" id="SM01321">
    <property type="entry name" value="Y1_Tnp"/>
    <property type="match status" value="1"/>
</dbReference>
<dbReference type="EMBL" id="FUYZ01000002">
    <property type="protein sequence ID" value="SKB75157.1"/>
    <property type="molecule type" value="Genomic_DNA"/>
</dbReference>
<evidence type="ECO:0000313" key="3">
    <source>
        <dbReference type="Proteomes" id="UP000191112"/>
    </source>
</evidence>
<dbReference type="SUPFAM" id="SSF143422">
    <property type="entry name" value="Transposase IS200-like"/>
    <property type="match status" value="1"/>
</dbReference>